<reference evidence="5" key="1">
    <citation type="submission" date="2023-07" db="EMBL/GenBank/DDBJ databases">
        <title>A chromosome-level genome assembly of Lolium multiflorum.</title>
        <authorList>
            <person name="Chen Y."/>
            <person name="Copetti D."/>
            <person name="Kolliker R."/>
            <person name="Studer B."/>
        </authorList>
    </citation>
    <scope>NUCLEOTIDE SEQUENCE</scope>
    <source>
        <strain evidence="5">02402/16</strain>
        <tissue evidence="5">Leaf</tissue>
    </source>
</reference>
<dbReference type="AlphaFoldDB" id="A0AAD8WI69"/>
<dbReference type="Gene3D" id="3.10.20.80">
    <property type="entry name" value="Translation initiation factor 3 (IF-3), N-terminal domain"/>
    <property type="match status" value="1"/>
</dbReference>
<dbReference type="SUPFAM" id="SSF55200">
    <property type="entry name" value="Translation initiation factor IF3, C-terminal domain"/>
    <property type="match status" value="1"/>
</dbReference>
<dbReference type="NCBIfam" id="TIGR00168">
    <property type="entry name" value="infC"/>
    <property type="match status" value="1"/>
</dbReference>
<comment type="similarity">
    <text evidence="1">Belongs to the IF-3 family.</text>
</comment>
<evidence type="ECO:0000313" key="6">
    <source>
        <dbReference type="Proteomes" id="UP001231189"/>
    </source>
</evidence>
<accession>A0AAD8WI69</accession>
<gene>
    <name evidence="5" type="ORF">QYE76_049309</name>
</gene>
<dbReference type="Gene3D" id="3.30.110.10">
    <property type="entry name" value="Translation initiation factor 3 (IF-3), C-terminal domain"/>
    <property type="match status" value="1"/>
</dbReference>
<keyword evidence="2" id="KW-0396">Initiation factor</keyword>
<dbReference type="GO" id="GO:0003743">
    <property type="term" value="F:translation initiation factor activity"/>
    <property type="evidence" value="ECO:0007669"/>
    <property type="project" value="UniProtKB-KW"/>
</dbReference>
<dbReference type="InterPro" id="IPR019814">
    <property type="entry name" value="Translation_initiation_fac_3_N"/>
</dbReference>
<organism evidence="5 6">
    <name type="scientific">Lolium multiflorum</name>
    <name type="common">Italian ryegrass</name>
    <name type="synonym">Lolium perenne subsp. multiflorum</name>
    <dbReference type="NCBI Taxonomy" id="4521"/>
    <lineage>
        <taxon>Eukaryota</taxon>
        <taxon>Viridiplantae</taxon>
        <taxon>Streptophyta</taxon>
        <taxon>Embryophyta</taxon>
        <taxon>Tracheophyta</taxon>
        <taxon>Spermatophyta</taxon>
        <taxon>Magnoliopsida</taxon>
        <taxon>Liliopsida</taxon>
        <taxon>Poales</taxon>
        <taxon>Poaceae</taxon>
        <taxon>BOP clade</taxon>
        <taxon>Pooideae</taxon>
        <taxon>Poodae</taxon>
        <taxon>Poeae</taxon>
        <taxon>Poeae Chloroplast Group 2 (Poeae type)</taxon>
        <taxon>Loliodinae</taxon>
        <taxon>Loliinae</taxon>
        <taxon>Lolium</taxon>
    </lineage>
</organism>
<dbReference type="GO" id="GO:0032790">
    <property type="term" value="P:ribosome disassembly"/>
    <property type="evidence" value="ECO:0007669"/>
    <property type="project" value="TreeGrafter"/>
</dbReference>
<dbReference type="InterPro" id="IPR036787">
    <property type="entry name" value="T_IF-3_N_sf"/>
</dbReference>
<evidence type="ECO:0000259" key="4">
    <source>
        <dbReference type="Pfam" id="PF05198"/>
    </source>
</evidence>
<keyword evidence="6" id="KW-1185">Reference proteome</keyword>
<keyword evidence="3" id="KW-0648">Protein biosynthesis</keyword>
<dbReference type="EMBL" id="JAUUTY010000003">
    <property type="protein sequence ID" value="KAK1661150.1"/>
    <property type="molecule type" value="Genomic_DNA"/>
</dbReference>
<dbReference type="Pfam" id="PF05198">
    <property type="entry name" value="IF3_N"/>
    <property type="match status" value="1"/>
</dbReference>
<dbReference type="Proteomes" id="UP001231189">
    <property type="component" value="Unassembled WGS sequence"/>
</dbReference>
<feature type="domain" description="Translation initiation factor 3 N-terminal" evidence="4">
    <location>
        <begin position="65"/>
        <end position="131"/>
    </location>
</feature>
<dbReference type="PANTHER" id="PTHR10938">
    <property type="entry name" value="TRANSLATION INITIATION FACTOR IF-3"/>
    <property type="match status" value="1"/>
</dbReference>
<evidence type="ECO:0000256" key="3">
    <source>
        <dbReference type="ARBA" id="ARBA00022917"/>
    </source>
</evidence>
<dbReference type="FunFam" id="3.10.20.80:FF:000005">
    <property type="entry name" value="Predicted protein"/>
    <property type="match status" value="1"/>
</dbReference>
<proteinExistence type="inferred from homology"/>
<comment type="caution">
    <text evidence="5">The sequence shown here is derived from an EMBL/GenBank/DDBJ whole genome shotgun (WGS) entry which is preliminary data.</text>
</comment>
<dbReference type="InterPro" id="IPR036788">
    <property type="entry name" value="T_IF-3_C_sf"/>
</dbReference>
<sequence>MALRRAVGSLAIRSQAYLRGAAPSPPTAPPPSFCRPVIIPYRPFAAPPHLVKKAPKDDDDAEPRINNDITAHFLRLVTDQGHSVVPRHEALQQAARMGMDLVEVHRKSDPPVCKIMDFHKEKYNKDAKEKERLKTKSAIVLRGGDNKEVRFKAKTEIKDLKVKADAITRLMERGYRVKCMAMPAGNEAEDLGGPLSRLLGLKVGRIWTQSMRM</sequence>
<dbReference type="SUPFAM" id="SSF54364">
    <property type="entry name" value="Translation initiation factor IF3, N-terminal domain"/>
    <property type="match status" value="1"/>
</dbReference>
<dbReference type="InterPro" id="IPR001288">
    <property type="entry name" value="Translation_initiation_fac_3"/>
</dbReference>
<protein>
    <recommendedName>
        <fullName evidence="4">Translation initiation factor 3 N-terminal domain-containing protein</fullName>
    </recommendedName>
</protein>
<evidence type="ECO:0000256" key="1">
    <source>
        <dbReference type="ARBA" id="ARBA00005439"/>
    </source>
</evidence>
<name>A0AAD8WI69_LOLMU</name>
<dbReference type="PANTHER" id="PTHR10938:SF4">
    <property type="entry name" value="TRANSLATION INITIATION FACTOR IF3-1, MITOCHONDRIAL"/>
    <property type="match status" value="1"/>
</dbReference>
<evidence type="ECO:0000313" key="5">
    <source>
        <dbReference type="EMBL" id="KAK1661150.1"/>
    </source>
</evidence>
<dbReference type="GO" id="GO:0043022">
    <property type="term" value="F:ribosome binding"/>
    <property type="evidence" value="ECO:0007669"/>
    <property type="project" value="TreeGrafter"/>
</dbReference>
<evidence type="ECO:0000256" key="2">
    <source>
        <dbReference type="ARBA" id="ARBA00022540"/>
    </source>
</evidence>